<keyword evidence="3" id="KW-1185">Reference proteome</keyword>
<reference evidence="2 3" key="1">
    <citation type="journal article" date="2019" name="Commun. Biol.">
        <title>The bagworm genome reveals a unique fibroin gene that provides high tensile strength.</title>
        <authorList>
            <person name="Kono N."/>
            <person name="Nakamura H."/>
            <person name="Ohtoshi R."/>
            <person name="Tomita M."/>
            <person name="Numata K."/>
            <person name="Arakawa K."/>
        </authorList>
    </citation>
    <scope>NUCLEOTIDE SEQUENCE [LARGE SCALE GENOMIC DNA]</scope>
</reference>
<organism evidence="2 3">
    <name type="scientific">Eumeta variegata</name>
    <name type="common">Bagworm moth</name>
    <name type="synonym">Eumeta japonica</name>
    <dbReference type="NCBI Taxonomy" id="151549"/>
    <lineage>
        <taxon>Eukaryota</taxon>
        <taxon>Metazoa</taxon>
        <taxon>Ecdysozoa</taxon>
        <taxon>Arthropoda</taxon>
        <taxon>Hexapoda</taxon>
        <taxon>Insecta</taxon>
        <taxon>Pterygota</taxon>
        <taxon>Neoptera</taxon>
        <taxon>Endopterygota</taxon>
        <taxon>Lepidoptera</taxon>
        <taxon>Glossata</taxon>
        <taxon>Ditrysia</taxon>
        <taxon>Tineoidea</taxon>
        <taxon>Psychidae</taxon>
        <taxon>Oiketicinae</taxon>
        <taxon>Eumeta</taxon>
    </lineage>
</organism>
<evidence type="ECO:0000313" key="2">
    <source>
        <dbReference type="EMBL" id="GBP76317.1"/>
    </source>
</evidence>
<name>A0A4C1YPJ3_EUMVA</name>
<dbReference type="AlphaFoldDB" id="A0A4C1YPJ3"/>
<dbReference type="EMBL" id="BGZK01001286">
    <property type="protein sequence ID" value="GBP76317.1"/>
    <property type="molecule type" value="Genomic_DNA"/>
</dbReference>
<accession>A0A4C1YPJ3</accession>
<evidence type="ECO:0000256" key="1">
    <source>
        <dbReference type="SAM" id="MobiDB-lite"/>
    </source>
</evidence>
<sequence length="108" mass="12345">MKSWDGMPLRERCTLRIREHIKYYDAIVPQKRSIPTGRPAGAGGGRRPPGRRERAQPSMRPSTRRRRDGRCDETTPNAVRRDERLTVCFSTRLPRPSYSAGLGILTLL</sequence>
<evidence type="ECO:0000313" key="3">
    <source>
        <dbReference type="Proteomes" id="UP000299102"/>
    </source>
</evidence>
<comment type="caution">
    <text evidence="2">The sequence shown here is derived from an EMBL/GenBank/DDBJ whole genome shotgun (WGS) entry which is preliminary data.</text>
</comment>
<proteinExistence type="predicted"/>
<protein>
    <submittedName>
        <fullName evidence="2">Uncharacterized protein</fullName>
    </submittedName>
</protein>
<dbReference type="Proteomes" id="UP000299102">
    <property type="component" value="Unassembled WGS sequence"/>
</dbReference>
<gene>
    <name evidence="2" type="ORF">EVAR_59262_1</name>
</gene>
<feature type="region of interest" description="Disordered" evidence="1">
    <location>
        <begin position="29"/>
        <end position="77"/>
    </location>
</feature>